<accession>A0ABR0NZF3</accession>
<evidence type="ECO:0000313" key="3">
    <source>
        <dbReference type="Proteomes" id="UP001358586"/>
    </source>
</evidence>
<proteinExistence type="predicted"/>
<feature type="compositionally biased region" description="Basic residues" evidence="1">
    <location>
        <begin position="42"/>
        <end position="56"/>
    </location>
</feature>
<name>A0ABR0NZF3_GOSAR</name>
<feature type="region of interest" description="Disordered" evidence="1">
    <location>
        <begin position="32"/>
        <end position="62"/>
    </location>
</feature>
<evidence type="ECO:0000256" key="1">
    <source>
        <dbReference type="SAM" id="MobiDB-lite"/>
    </source>
</evidence>
<gene>
    <name evidence="2" type="ORF">PVK06_027101</name>
</gene>
<organism evidence="2 3">
    <name type="scientific">Gossypium arboreum</name>
    <name type="common">Tree cotton</name>
    <name type="synonym">Gossypium nanking</name>
    <dbReference type="NCBI Taxonomy" id="29729"/>
    <lineage>
        <taxon>Eukaryota</taxon>
        <taxon>Viridiplantae</taxon>
        <taxon>Streptophyta</taxon>
        <taxon>Embryophyta</taxon>
        <taxon>Tracheophyta</taxon>
        <taxon>Spermatophyta</taxon>
        <taxon>Magnoliopsida</taxon>
        <taxon>eudicotyledons</taxon>
        <taxon>Gunneridae</taxon>
        <taxon>Pentapetalae</taxon>
        <taxon>rosids</taxon>
        <taxon>malvids</taxon>
        <taxon>Malvales</taxon>
        <taxon>Malvaceae</taxon>
        <taxon>Malvoideae</taxon>
        <taxon>Gossypium</taxon>
    </lineage>
</organism>
<protein>
    <submittedName>
        <fullName evidence="2">Uncharacterized protein</fullName>
    </submittedName>
</protein>
<reference evidence="2 3" key="1">
    <citation type="submission" date="2023-03" db="EMBL/GenBank/DDBJ databases">
        <title>WGS of Gossypium arboreum.</title>
        <authorList>
            <person name="Yu D."/>
        </authorList>
    </citation>
    <scope>NUCLEOTIDE SEQUENCE [LARGE SCALE GENOMIC DNA]</scope>
    <source>
        <tissue evidence="2">Leaf</tissue>
    </source>
</reference>
<evidence type="ECO:0000313" key="2">
    <source>
        <dbReference type="EMBL" id="KAK5811738.1"/>
    </source>
</evidence>
<dbReference type="Proteomes" id="UP001358586">
    <property type="component" value="Chromosome 8"/>
</dbReference>
<comment type="caution">
    <text evidence="2">The sequence shown here is derived from an EMBL/GenBank/DDBJ whole genome shotgun (WGS) entry which is preliminary data.</text>
</comment>
<keyword evidence="3" id="KW-1185">Reference proteome</keyword>
<sequence>MELKLTLNESVEKPIHFISMIEKVPAEEVDEFDSFSPDKGNKARVTKNSRDTKRRKLDAIIP</sequence>
<dbReference type="EMBL" id="JARKNE010000008">
    <property type="protein sequence ID" value="KAK5811738.1"/>
    <property type="molecule type" value="Genomic_DNA"/>
</dbReference>